<dbReference type="EMBL" id="AE006470">
    <property type="protein sequence ID" value="AAM73136.1"/>
    <property type="molecule type" value="Genomic_DNA"/>
</dbReference>
<reference evidence="1 2" key="1">
    <citation type="journal article" date="2002" name="Proc. Natl. Acad. Sci. U.S.A.">
        <title>The complete genome sequence of Chlorobium tepidum TLS, a photosynthetic, anaerobic, green-sulfur bacterium.</title>
        <authorList>
            <person name="Eisen J.A."/>
            <person name="Nelson K.E."/>
            <person name="Paulsen I.T."/>
            <person name="Heidelberg J.F."/>
            <person name="Wu M."/>
            <person name="Dodson R.J."/>
            <person name="Deboy R."/>
            <person name="Gwinn M.L."/>
            <person name="Nelson W.C."/>
            <person name="Haft D.H."/>
            <person name="Hickey E.K."/>
            <person name="Peterson J.D."/>
            <person name="Durkin A.S."/>
            <person name="Kolonay J.L."/>
            <person name="Yang F."/>
            <person name="Holt I."/>
            <person name="Umayam L.A."/>
            <person name="Mason T."/>
            <person name="Brenner M."/>
            <person name="Shea T.P."/>
            <person name="Parksey D."/>
            <person name="Nierman W.C."/>
            <person name="Feldblyum T.V."/>
            <person name="Hansen C.L."/>
            <person name="Craven M.B."/>
            <person name="Radune D."/>
            <person name="Vamathevan J."/>
            <person name="Khouri H."/>
            <person name="White O."/>
            <person name="Gruber T.M."/>
            <person name="Ketchum K.A."/>
            <person name="Venter J.C."/>
            <person name="Tettelin H."/>
            <person name="Bryant D.A."/>
            <person name="Fraser C.M."/>
        </authorList>
    </citation>
    <scope>NUCLEOTIDE SEQUENCE [LARGE SCALE GENOMIC DNA]</scope>
    <source>
        <strain evidence="2">ATCC 49652 / DSM 12025 / NBRC 103806 / TLS</strain>
    </source>
</reference>
<dbReference type="EnsemblBacteria" id="AAM73136">
    <property type="protein sequence ID" value="AAM73136"/>
    <property type="gene ID" value="CT1917"/>
</dbReference>
<evidence type="ECO:0000313" key="1">
    <source>
        <dbReference type="EMBL" id="AAM73136.1"/>
    </source>
</evidence>
<evidence type="ECO:0000313" key="2">
    <source>
        <dbReference type="Proteomes" id="UP000001007"/>
    </source>
</evidence>
<dbReference type="HOGENOM" id="CLU_3041753_0_0_10"/>
<name>Q8KB72_CHLTE</name>
<organism evidence="1 2">
    <name type="scientific">Chlorobaculum tepidum (strain ATCC 49652 / DSM 12025 / NBRC 103806 / TLS)</name>
    <name type="common">Chlorobium tepidum</name>
    <dbReference type="NCBI Taxonomy" id="194439"/>
    <lineage>
        <taxon>Bacteria</taxon>
        <taxon>Pseudomonadati</taxon>
        <taxon>Chlorobiota</taxon>
        <taxon>Chlorobiia</taxon>
        <taxon>Chlorobiales</taxon>
        <taxon>Chlorobiaceae</taxon>
        <taxon>Chlorobaculum</taxon>
    </lineage>
</organism>
<dbReference type="KEGG" id="cte:CT1917"/>
<gene>
    <name evidence="1" type="ordered locus">CT1917</name>
</gene>
<dbReference type="AlphaFoldDB" id="Q8KB72"/>
<proteinExistence type="predicted"/>
<keyword evidence="2" id="KW-1185">Reference proteome</keyword>
<sequence length="54" mass="6216">MLLRFFRQSTPLQKPGIARFFAFLGGDEKGNPVASFPDLFARRNRFFTFNECVG</sequence>
<dbReference type="Proteomes" id="UP000001007">
    <property type="component" value="Chromosome"/>
</dbReference>
<protein>
    <submittedName>
        <fullName evidence="1">Uncharacterized protein</fullName>
    </submittedName>
</protein>
<accession>Q8KB72</accession>
<dbReference type="STRING" id="194439.CT1917"/>